<sequence>MNQTYGLIVRAIVQTYGLSFMPVGSTEAAARKEISKKRQLRDNTESDNSSGSKENFEIDSSNDSAVVTTKERSKAIESVVATSPRSQFEEGREGAEYDSEDPPANDKEDGNNDIEKSEDDASATKESRKKESSA</sequence>
<evidence type="ECO:0000313" key="3">
    <source>
        <dbReference type="Proteomes" id="UP000823775"/>
    </source>
</evidence>
<evidence type="ECO:0000313" key="2">
    <source>
        <dbReference type="EMBL" id="MCD9644994.1"/>
    </source>
</evidence>
<dbReference type="EMBL" id="JACEIK010004306">
    <property type="protein sequence ID" value="MCD9644994.1"/>
    <property type="molecule type" value="Genomic_DNA"/>
</dbReference>
<organism evidence="2 3">
    <name type="scientific">Datura stramonium</name>
    <name type="common">Jimsonweed</name>
    <name type="synonym">Common thornapple</name>
    <dbReference type="NCBI Taxonomy" id="4076"/>
    <lineage>
        <taxon>Eukaryota</taxon>
        <taxon>Viridiplantae</taxon>
        <taxon>Streptophyta</taxon>
        <taxon>Embryophyta</taxon>
        <taxon>Tracheophyta</taxon>
        <taxon>Spermatophyta</taxon>
        <taxon>Magnoliopsida</taxon>
        <taxon>eudicotyledons</taxon>
        <taxon>Gunneridae</taxon>
        <taxon>Pentapetalae</taxon>
        <taxon>asterids</taxon>
        <taxon>lamiids</taxon>
        <taxon>Solanales</taxon>
        <taxon>Solanaceae</taxon>
        <taxon>Solanoideae</taxon>
        <taxon>Datureae</taxon>
        <taxon>Datura</taxon>
    </lineage>
</organism>
<feature type="compositionally biased region" description="Polar residues" evidence="1">
    <location>
        <begin position="46"/>
        <end position="67"/>
    </location>
</feature>
<feature type="region of interest" description="Disordered" evidence="1">
    <location>
        <begin position="33"/>
        <end position="134"/>
    </location>
</feature>
<reference evidence="2 3" key="1">
    <citation type="journal article" date="2021" name="BMC Genomics">
        <title>Datura genome reveals duplications of psychoactive alkaloid biosynthetic genes and high mutation rate following tissue culture.</title>
        <authorList>
            <person name="Rajewski A."/>
            <person name="Carter-House D."/>
            <person name="Stajich J."/>
            <person name="Litt A."/>
        </authorList>
    </citation>
    <scope>NUCLEOTIDE SEQUENCE [LARGE SCALE GENOMIC DNA]</scope>
    <source>
        <strain evidence="2">AR-01</strain>
    </source>
</reference>
<protein>
    <submittedName>
        <fullName evidence="2">Uncharacterized protein</fullName>
    </submittedName>
</protein>
<gene>
    <name evidence="2" type="ORF">HAX54_033622</name>
</gene>
<keyword evidence="3" id="KW-1185">Reference proteome</keyword>
<feature type="compositionally biased region" description="Basic and acidic residues" evidence="1">
    <location>
        <begin position="122"/>
        <end position="134"/>
    </location>
</feature>
<proteinExistence type="predicted"/>
<comment type="caution">
    <text evidence="2">The sequence shown here is derived from an EMBL/GenBank/DDBJ whole genome shotgun (WGS) entry which is preliminary data.</text>
</comment>
<evidence type="ECO:0000256" key="1">
    <source>
        <dbReference type="SAM" id="MobiDB-lite"/>
    </source>
</evidence>
<dbReference type="Proteomes" id="UP000823775">
    <property type="component" value="Unassembled WGS sequence"/>
</dbReference>
<accession>A0ABS8VG11</accession>
<name>A0ABS8VG11_DATST</name>
<feature type="compositionally biased region" description="Basic and acidic residues" evidence="1">
    <location>
        <begin position="104"/>
        <end position="115"/>
    </location>
</feature>